<feature type="non-terminal residue" evidence="1">
    <location>
        <position position="71"/>
    </location>
</feature>
<dbReference type="SUPFAM" id="SSF142795">
    <property type="entry name" value="CAC2185-like"/>
    <property type="match status" value="1"/>
</dbReference>
<dbReference type="EMBL" id="AMCI01001530">
    <property type="protein sequence ID" value="EJX05253.1"/>
    <property type="molecule type" value="Genomic_DNA"/>
</dbReference>
<dbReference type="InterPro" id="IPR015037">
    <property type="entry name" value="DUF1919"/>
</dbReference>
<protein>
    <submittedName>
        <fullName evidence="1">Exopolysaccharide biosynthesis protein</fullName>
    </submittedName>
</protein>
<sequence>MIMNIVSKIQNLIRNMRLVSVRKRLKPNQQRTIFCNMCLGGILYHDYGLKFNSPFINLMIPAHEYVDLLSN</sequence>
<accession>J9GRQ1</accession>
<organism evidence="1">
    <name type="scientific">gut metagenome</name>
    <dbReference type="NCBI Taxonomy" id="749906"/>
    <lineage>
        <taxon>unclassified sequences</taxon>
        <taxon>metagenomes</taxon>
        <taxon>organismal metagenomes</taxon>
    </lineage>
</organism>
<proteinExistence type="predicted"/>
<dbReference type="InterPro" id="IPR037226">
    <property type="entry name" value="CAC2185-like_sf"/>
</dbReference>
<comment type="caution">
    <text evidence="1">The sequence shown here is derived from an EMBL/GenBank/DDBJ whole genome shotgun (WGS) entry which is preliminary data.</text>
</comment>
<gene>
    <name evidence="1" type="ORF">EVA_06638</name>
</gene>
<name>J9GRQ1_9ZZZZ</name>
<dbReference type="AlphaFoldDB" id="J9GRQ1"/>
<reference evidence="1" key="1">
    <citation type="journal article" date="2012" name="PLoS ONE">
        <title>Gene sets for utilization of primary and secondary nutrition supplies in the distal gut of endangered iberian lynx.</title>
        <authorList>
            <person name="Alcaide M."/>
            <person name="Messina E."/>
            <person name="Richter M."/>
            <person name="Bargiela R."/>
            <person name="Peplies J."/>
            <person name="Huws S.A."/>
            <person name="Newbold C.J."/>
            <person name="Golyshin P.N."/>
            <person name="Simon M.A."/>
            <person name="Lopez G."/>
            <person name="Yakimov M.M."/>
            <person name="Ferrer M."/>
        </authorList>
    </citation>
    <scope>NUCLEOTIDE SEQUENCE</scope>
</reference>
<dbReference type="Pfam" id="PF08942">
    <property type="entry name" value="DUF1919"/>
    <property type="match status" value="1"/>
</dbReference>
<evidence type="ECO:0000313" key="1">
    <source>
        <dbReference type="EMBL" id="EJX05253.1"/>
    </source>
</evidence>